<protein>
    <submittedName>
        <fullName evidence="5">GNAT family N-acetyltransferase</fullName>
    </submittedName>
</protein>
<dbReference type="EMBL" id="MSCJ01000003">
    <property type="protein sequence ID" value="PQJ61989.1"/>
    <property type="molecule type" value="Genomic_DNA"/>
</dbReference>
<keyword evidence="2" id="KW-0012">Acyltransferase</keyword>
<dbReference type="AlphaFoldDB" id="A0A2S7VIT2"/>
<evidence type="ECO:0000256" key="3">
    <source>
        <dbReference type="ARBA" id="ARBA00038502"/>
    </source>
</evidence>
<evidence type="ECO:0000256" key="1">
    <source>
        <dbReference type="ARBA" id="ARBA00022679"/>
    </source>
</evidence>
<evidence type="ECO:0000313" key="5">
    <source>
        <dbReference type="EMBL" id="PQJ61989.1"/>
    </source>
</evidence>
<organism evidence="5 6">
    <name type="scientific">Photobacterium angustum</name>
    <dbReference type="NCBI Taxonomy" id="661"/>
    <lineage>
        <taxon>Bacteria</taxon>
        <taxon>Pseudomonadati</taxon>
        <taxon>Pseudomonadota</taxon>
        <taxon>Gammaproteobacteria</taxon>
        <taxon>Vibrionales</taxon>
        <taxon>Vibrionaceae</taxon>
        <taxon>Photobacterium</taxon>
    </lineage>
</organism>
<keyword evidence="1 5" id="KW-0808">Transferase</keyword>
<dbReference type="InterPro" id="IPR051531">
    <property type="entry name" value="N-acetyltransferase"/>
</dbReference>
<proteinExistence type="inferred from homology"/>
<gene>
    <name evidence="5" type="ORF">BTO08_17160</name>
</gene>
<reference evidence="5 6" key="1">
    <citation type="submission" date="2016-12" db="EMBL/GenBank/DDBJ databases">
        <title>Diversity of luminous bacteria.</title>
        <authorList>
            <person name="Yoshizawa S."/>
            <person name="Kogure K."/>
        </authorList>
    </citation>
    <scope>NUCLEOTIDE SEQUENCE [LARGE SCALE GENOMIC DNA]</scope>
    <source>
        <strain evidence="5 6">LC1-200</strain>
    </source>
</reference>
<dbReference type="GO" id="GO:0016747">
    <property type="term" value="F:acyltransferase activity, transferring groups other than amino-acyl groups"/>
    <property type="evidence" value="ECO:0007669"/>
    <property type="project" value="InterPro"/>
</dbReference>
<evidence type="ECO:0000313" key="6">
    <source>
        <dbReference type="Proteomes" id="UP000238730"/>
    </source>
</evidence>
<dbReference type="InterPro" id="IPR016181">
    <property type="entry name" value="Acyl_CoA_acyltransferase"/>
</dbReference>
<dbReference type="PANTHER" id="PTHR43792">
    <property type="entry name" value="GNAT FAMILY, PUTATIVE (AFU_ORTHOLOGUE AFUA_3G00765)-RELATED-RELATED"/>
    <property type="match status" value="1"/>
</dbReference>
<sequence length="177" mass="19452">MYQSQPQLTTDRLILRPLQLSDATKIQHLAGNIDIANSTISVPHPYSDGMAGKWIGKHLGGWLTQSSAIFAITLKANHQLVGCAGLENIQNGSGQLGYWIGVPYWGNGYCTEAVERIKEFGFNRLHLKHIYGRHSKSITDPAKVMLKVGMCPVDKLSIASIDNINDDISLYEITTSA</sequence>
<dbReference type="InterPro" id="IPR000182">
    <property type="entry name" value="GNAT_dom"/>
</dbReference>
<dbReference type="PANTHER" id="PTHR43792:SF8">
    <property type="entry name" value="[RIBOSOMAL PROTEIN US5]-ALANINE N-ACETYLTRANSFERASE"/>
    <property type="match status" value="1"/>
</dbReference>
<dbReference type="Pfam" id="PF13302">
    <property type="entry name" value="Acetyltransf_3"/>
    <property type="match status" value="1"/>
</dbReference>
<comment type="caution">
    <text evidence="5">The sequence shown here is derived from an EMBL/GenBank/DDBJ whole genome shotgun (WGS) entry which is preliminary data.</text>
</comment>
<name>A0A2S7VIT2_PHOAN</name>
<dbReference type="SUPFAM" id="SSF55729">
    <property type="entry name" value="Acyl-CoA N-acyltransferases (Nat)"/>
    <property type="match status" value="1"/>
</dbReference>
<dbReference type="Gene3D" id="3.40.630.30">
    <property type="match status" value="1"/>
</dbReference>
<accession>A0A2S7VIT2</accession>
<comment type="similarity">
    <text evidence="3">Belongs to the acetyltransferase family. RimJ subfamily.</text>
</comment>
<feature type="domain" description="N-acetyltransferase" evidence="4">
    <location>
        <begin position="12"/>
        <end position="150"/>
    </location>
</feature>
<dbReference type="Proteomes" id="UP000238730">
    <property type="component" value="Unassembled WGS sequence"/>
</dbReference>
<evidence type="ECO:0000259" key="4">
    <source>
        <dbReference type="Pfam" id="PF13302"/>
    </source>
</evidence>
<dbReference type="OrthoDB" id="9801656at2"/>
<evidence type="ECO:0000256" key="2">
    <source>
        <dbReference type="ARBA" id="ARBA00023315"/>
    </source>
</evidence>
<dbReference type="RefSeq" id="WP_105061828.1">
    <property type="nucleotide sequence ID" value="NZ_MSCJ01000003.1"/>
</dbReference>